<dbReference type="AlphaFoldDB" id="A0A0A8YP48"/>
<organism evidence="1">
    <name type="scientific">Arundo donax</name>
    <name type="common">Giant reed</name>
    <name type="synonym">Donax arundinaceus</name>
    <dbReference type="NCBI Taxonomy" id="35708"/>
    <lineage>
        <taxon>Eukaryota</taxon>
        <taxon>Viridiplantae</taxon>
        <taxon>Streptophyta</taxon>
        <taxon>Embryophyta</taxon>
        <taxon>Tracheophyta</taxon>
        <taxon>Spermatophyta</taxon>
        <taxon>Magnoliopsida</taxon>
        <taxon>Liliopsida</taxon>
        <taxon>Poales</taxon>
        <taxon>Poaceae</taxon>
        <taxon>PACMAD clade</taxon>
        <taxon>Arundinoideae</taxon>
        <taxon>Arundineae</taxon>
        <taxon>Arundo</taxon>
    </lineage>
</organism>
<dbReference type="EMBL" id="GBRH01270149">
    <property type="protein sequence ID" value="JAD27746.1"/>
    <property type="molecule type" value="Transcribed_RNA"/>
</dbReference>
<proteinExistence type="predicted"/>
<protein>
    <submittedName>
        <fullName evidence="1">Uncharacterized protein</fullName>
    </submittedName>
</protein>
<accession>A0A0A8YP48</accession>
<sequence length="45" mass="5235">MIWSRHRKIRSSFSLTSTLRCCCSGDPAAMPELQEKARMREKKAH</sequence>
<reference evidence="1" key="1">
    <citation type="submission" date="2014-09" db="EMBL/GenBank/DDBJ databases">
        <authorList>
            <person name="Magalhaes I.L.F."/>
            <person name="Oliveira U."/>
            <person name="Santos F.R."/>
            <person name="Vidigal T.H.D.A."/>
            <person name="Brescovit A.D."/>
            <person name="Santos A.J."/>
        </authorList>
    </citation>
    <scope>NUCLEOTIDE SEQUENCE</scope>
    <source>
        <tissue evidence="1">Shoot tissue taken approximately 20 cm above the soil surface</tissue>
    </source>
</reference>
<reference evidence="1" key="2">
    <citation type="journal article" date="2015" name="Data Brief">
        <title>Shoot transcriptome of the giant reed, Arundo donax.</title>
        <authorList>
            <person name="Barrero R.A."/>
            <person name="Guerrero F.D."/>
            <person name="Moolhuijzen P."/>
            <person name="Goolsby J.A."/>
            <person name="Tidwell J."/>
            <person name="Bellgard S.E."/>
            <person name="Bellgard M.I."/>
        </authorList>
    </citation>
    <scope>NUCLEOTIDE SEQUENCE</scope>
    <source>
        <tissue evidence="1">Shoot tissue taken approximately 20 cm above the soil surface</tissue>
    </source>
</reference>
<evidence type="ECO:0000313" key="1">
    <source>
        <dbReference type="EMBL" id="JAD27746.1"/>
    </source>
</evidence>
<name>A0A0A8YP48_ARUDO</name>